<dbReference type="AlphaFoldDB" id="A0A813IML1"/>
<feature type="domain" description="C3H1-type" evidence="6">
    <location>
        <begin position="201"/>
        <end position="229"/>
    </location>
</feature>
<feature type="zinc finger region" description="C3H1-type" evidence="5">
    <location>
        <begin position="95"/>
        <end position="123"/>
    </location>
</feature>
<dbReference type="EMBL" id="CAJNNW010011556">
    <property type="protein sequence ID" value="CAE8653295.1"/>
    <property type="molecule type" value="Genomic_DNA"/>
</dbReference>
<feature type="domain" description="C3H1-type" evidence="6">
    <location>
        <begin position="152"/>
        <end position="180"/>
    </location>
</feature>
<dbReference type="Proteomes" id="UP000626109">
    <property type="component" value="Unassembled WGS sequence"/>
</dbReference>
<protein>
    <recommendedName>
        <fullName evidence="6">C3H1-type domain-containing protein</fullName>
    </recommendedName>
</protein>
<dbReference type="InterPro" id="IPR000571">
    <property type="entry name" value="Znf_CCCH"/>
</dbReference>
<evidence type="ECO:0000256" key="4">
    <source>
        <dbReference type="ARBA" id="ARBA00023125"/>
    </source>
</evidence>
<dbReference type="SMART" id="SM00356">
    <property type="entry name" value="ZnF_C3H1"/>
    <property type="match status" value="4"/>
</dbReference>
<dbReference type="GO" id="GO:0003729">
    <property type="term" value="F:mRNA binding"/>
    <property type="evidence" value="ECO:0007669"/>
    <property type="project" value="UniProtKB-ARBA"/>
</dbReference>
<reference evidence="7" key="1">
    <citation type="submission" date="2021-02" db="EMBL/GenBank/DDBJ databases">
        <authorList>
            <person name="Dougan E. K."/>
            <person name="Rhodes N."/>
            <person name="Thang M."/>
            <person name="Chan C."/>
        </authorList>
    </citation>
    <scope>NUCLEOTIDE SEQUENCE</scope>
</reference>
<dbReference type="PANTHER" id="PTHR12506:SF50">
    <property type="entry name" value="ZINC FINGER CCCH DOMAIN-CONTAINING PROTEIN 26"/>
    <property type="match status" value="1"/>
</dbReference>
<feature type="non-terminal residue" evidence="7">
    <location>
        <position position="243"/>
    </location>
</feature>
<feature type="domain" description="C3H1-type" evidence="6">
    <location>
        <begin position="95"/>
        <end position="123"/>
    </location>
</feature>
<evidence type="ECO:0000313" key="7">
    <source>
        <dbReference type="EMBL" id="CAE8653295.1"/>
    </source>
</evidence>
<dbReference type="InterPro" id="IPR050974">
    <property type="entry name" value="Plant_ZF_CCCH"/>
</dbReference>
<dbReference type="PROSITE" id="PS50103">
    <property type="entry name" value="ZF_C3H1"/>
    <property type="match status" value="4"/>
</dbReference>
<keyword evidence="1 5" id="KW-0479">Metal-binding</keyword>
<feature type="zinc finger region" description="C3H1-type" evidence="5">
    <location>
        <begin position="152"/>
        <end position="180"/>
    </location>
</feature>
<sequence>MAGYGSWENWGGMRADPYQSWYGSKGKGKGEAPPSVYGSNIGGSGKGMVGKGMGSQTPCKFFSTTGYCRNGDACGFSHDGAGGDMGGGFDAMPGQKSGEPCKFFARSGWCQWGDECKHEHVGGEGGVSMGTMPVKGKGKSIGVPLGGATASQKSGEECQHFARTGWCKYATQCRHEHVGEFGGMPAWGGSVGMPVGEVGREKSGEACGFFLKSGWCKYGEACRHEHVAGPETPISLGPPPSGE</sequence>
<feature type="zinc finger region" description="C3H1-type" evidence="5">
    <location>
        <begin position="201"/>
        <end position="229"/>
    </location>
</feature>
<comment type="caution">
    <text evidence="7">The sequence shown here is derived from an EMBL/GenBank/DDBJ whole genome shotgun (WGS) entry which is preliminary data.</text>
</comment>
<dbReference type="Gene3D" id="4.10.1000.10">
    <property type="entry name" value="Zinc finger, CCCH-type"/>
    <property type="match status" value="2"/>
</dbReference>
<keyword evidence="4" id="KW-0238">DNA-binding</keyword>
<name>A0A813IML1_POLGL</name>
<dbReference type="SUPFAM" id="SSF90229">
    <property type="entry name" value="CCCH zinc finger"/>
    <property type="match status" value="2"/>
</dbReference>
<evidence type="ECO:0000256" key="2">
    <source>
        <dbReference type="ARBA" id="ARBA00022771"/>
    </source>
</evidence>
<gene>
    <name evidence="7" type="ORF">PGLA2088_LOCUS10305</name>
</gene>
<feature type="domain" description="C3H1-type" evidence="6">
    <location>
        <begin position="53"/>
        <end position="81"/>
    </location>
</feature>
<organism evidence="7 8">
    <name type="scientific">Polarella glacialis</name>
    <name type="common">Dinoflagellate</name>
    <dbReference type="NCBI Taxonomy" id="89957"/>
    <lineage>
        <taxon>Eukaryota</taxon>
        <taxon>Sar</taxon>
        <taxon>Alveolata</taxon>
        <taxon>Dinophyceae</taxon>
        <taxon>Suessiales</taxon>
        <taxon>Suessiaceae</taxon>
        <taxon>Polarella</taxon>
    </lineage>
</organism>
<dbReference type="InterPro" id="IPR054361">
    <property type="entry name" value="Znf-CCCH_ZC3H4/6/8"/>
</dbReference>
<dbReference type="InterPro" id="IPR036855">
    <property type="entry name" value="Znf_CCCH_sf"/>
</dbReference>
<keyword evidence="2 5" id="KW-0863">Zinc-finger</keyword>
<evidence type="ECO:0000256" key="1">
    <source>
        <dbReference type="ARBA" id="ARBA00022723"/>
    </source>
</evidence>
<feature type="zinc finger region" description="C3H1-type" evidence="5">
    <location>
        <begin position="53"/>
        <end position="81"/>
    </location>
</feature>
<evidence type="ECO:0000256" key="5">
    <source>
        <dbReference type="PROSITE-ProRule" id="PRU00723"/>
    </source>
</evidence>
<dbReference type="Pfam" id="PF22623">
    <property type="entry name" value="zf-CCCH_9"/>
    <property type="match status" value="1"/>
</dbReference>
<dbReference type="PANTHER" id="PTHR12506">
    <property type="entry name" value="PROTEIN PHOSPHATASE RELATED"/>
    <property type="match status" value="1"/>
</dbReference>
<keyword evidence="3 5" id="KW-0862">Zinc</keyword>
<evidence type="ECO:0000256" key="3">
    <source>
        <dbReference type="ARBA" id="ARBA00022833"/>
    </source>
</evidence>
<evidence type="ECO:0000259" key="6">
    <source>
        <dbReference type="PROSITE" id="PS50103"/>
    </source>
</evidence>
<dbReference type="GO" id="GO:0003677">
    <property type="term" value="F:DNA binding"/>
    <property type="evidence" value="ECO:0007669"/>
    <property type="project" value="UniProtKB-KW"/>
</dbReference>
<accession>A0A813IML1</accession>
<dbReference type="GO" id="GO:0008270">
    <property type="term" value="F:zinc ion binding"/>
    <property type="evidence" value="ECO:0007669"/>
    <property type="project" value="UniProtKB-KW"/>
</dbReference>
<dbReference type="Pfam" id="PF00642">
    <property type="entry name" value="zf-CCCH"/>
    <property type="match status" value="2"/>
</dbReference>
<proteinExistence type="predicted"/>
<evidence type="ECO:0000313" key="8">
    <source>
        <dbReference type="Proteomes" id="UP000626109"/>
    </source>
</evidence>